<gene>
    <name evidence="1" type="ORF">Pint_15139</name>
</gene>
<dbReference type="Proteomes" id="UP001163603">
    <property type="component" value="Chromosome 2"/>
</dbReference>
<evidence type="ECO:0000313" key="2">
    <source>
        <dbReference type="Proteomes" id="UP001163603"/>
    </source>
</evidence>
<evidence type="ECO:0000313" key="1">
    <source>
        <dbReference type="EMBL" id="KAJ0047553.1"/>
    </source>
</evidence>
<reference evidence="2" key="1">
    <citation type="journal article" date="2023" name="G3 (Bethesda)">
        <title>Genome assembly and association tests identify interacting loci associated with vigor, precocity, and sex in interspecific pistachio rootstocks.</title>
        <authorList>
            <person name="Palmer W."/>
            <person name="Jacygrad E."/>
            <person name="Sagayaradj S."/>
            <person name="Cavanaugh K."/>
            <person name="Han R."/>
            <person name="Bertier L."/>
            <person name="Beede B."/>
            <person name="Kafkas S."/>
            <person name="Golino D."/>
            <person name="Preece J."/>
            <person name="Michelmore R."/>
        </authorList>
    </citation>
    <scope>NUCLEOTIDE SEQUENCE [LARGE SCALE GENOMIC DNA]</scope>
</reference>
<name>A0ACC0ZAF1_9ROSI</name>
<comment type="caution">
    <text evidence="1">The sequence shown here is derived from an EMBL/GenBank/DDBJ whole genome shotgun (WGS) entry which is preliminary data.</text>
</comment>
<sequence length="565" mass="64594">MGAWSELNEDLLIEIIKRLTLYEDLVTFSLVCTSWLSVAVKEKPRFLSKPPWLMLPPEKPNTCRRGFYSFSDNMTRQVMIPEAEGSNKRAKRCLSSRGWILTISKRWSMALLHPFSRRQIELPHMTTFKNWDYLSSVLYRPHISFITKFVLSSNPFSTSDYIVMVLHGSKRELAYCKPGEGDKSWTTIETSASYNHDVTYYNGLFYVIKDNGQMTACDIRSDMAEQVAEMPSDYLKYPLCLYLVESGGELLVVSRVVESDDISKRRSTYRTSEFLVFKVDLRSNTWTEMKNLGNRAVFVGYNSSFSIEAMLCKSNCIYFTDDSWEIYTDLTSHGGGKDMGIYNLQDGSIEPHFRGDSYSFMNPPMWIAMEERYEPLKELGSGNFVAVKYIGRGKKSGLLHSQHKSTVGTPAYIAPKLLSRKEYDGKITDVWSCVVTLYVMLAGAYPFEDPEDPRNFCKTIDSVQYSIPDYIRVSADYRHLLSRIFVSDPSERITIPEIKQLPWFLKNLPKELIEIEKTNFREALHDQPSQSVEKIMCIIQEAKTPGEEAKVGAQASAGANDLDGE</sequence>
<protein>
    <submittedName>
        <fullName evidence="1">Uncharacterized protein</fullName>
    </submittedName>
</protein>
<accession>A0ACC0ZAF1</accession>
<dbReference type="EMBL" id="CM047737">
    <property type="protein sequence ID" value="KAJ0047553.1"/>
    <property type="molecule type" value="Genomic_DNA"/>
</dbReference>
<keyword evidence="2" id="KW-1185">Reference proteome</keyword>
<organism evidence="1 2">
    <name type="scientific">Pistacia integerrima</name>
    <dbReference type="NCBI Taxonomy" id="434235"/>
    <lineage>
        <taxon>Eukaryota</taxon>
        <taxon>Viridiplantae</taxon>
        <taxon>Streptophyta</taxon>
        <taxon>Embryophyta</taxon>
        <taxon>Tracheophyta</taxon>
        <taxon>Spermatophyta</taxon>
        <taxon>Magnoliopsida</taxon>
        <taxon>eudicotyledons</taxon>
        <taxon>Gunneridae</taxon>
        <taxon>Pentapetalae</taxon>
        <taxon>rosids</taxon>
        <taxon>malvids</taxon>
        <taxon>Sapindales</taxon>
        <taxon>Anacardiaceae</taxon>
        <taxon>Pistacia</taxon>
    </lineage>
</organism>
<proteinExistence type="predicted"/>